<dbReference type="SUPFAM" id="SSF56235">
    <property type="entry name" value="N-terminal nucleophile aminohydrolases (Ntn hydrolases)"/>
    <property type="match status" value="1"/>
</dbReference>
<dbReference type="GO" id="GO:0008953">
    <property type="term" value="F:penicillin amidase activity"/>
    <property type="evidence" value="ECO:0007669"/>
    <property type="project" value="UniProtKB-EC"/>
</dbReference>
<dbReference type="InterPro" id="IPR029055">
    <property type="entry name" value="Ntn_hydrolases_N"/>
</dbReference>
<dbReference type="Pfam" id="PF01804">
    <property type="entry name" value="Penicil_amidase"/>
    <property type="match status" value="1"/>
</dbReference>
<sequence>MKTFKFIISLIITLGLGYALSIKLGSAPPLGNFLSPSVGFWQNGEPYISEFNKHLDIKGLTANVSVTYDESMFPHIFAENNHDLYFAQGYITAKDRLWQMEFQTHAAAGRLSEIVGDKALDYDKTARRKGMVFASENTIKAMQKEPVIMEAANAYRDGINTYINSLSQADLPFEYKLLGYRPEPWTVLKTALLLKYMANDLSFGEKDLQNTNALALLGRETFDLLYPDIDTPLDPIVNKPGEWNFDPIRKPTDSVASQKVVGLITNQLVEEPNIYNGSNNWAVAGSKTTSGNPILCSDPHLGLSLPSLWYTIQLSAPGVNVMGASLPGSPNVIIGFTDSIAWGVTNAQRDLVDWYKITFKDDSHNEYKLDGAWEKTEKKIEEIKIAGGETVYDTVLYTHFGPVMFDDSFHPSSEKKYYALRWIAHDPSLEAYAFYKLNRAKNHSDYMAALDYYSAPAQNFAFASVQGDIAMRVQGKYPNKRFEEGKFLLDGSTTEHDWAFIPFEHNVVDLNPERGFIASANQYPADTTYPYYITARSYESYRNRRINNRLRAMDSIIIEDLMRLQNDNYNLKAAESLPYFIGVVDTLELSNQEKEALAILKKWNFYNEIDSKGASYYEAWWDTLYRLSWDELMDSKVAMGYPTAYNTIKLLKENPYFELFDLESSPTKESGNDIITKSFKDMAVVMNERKQDSTISLSWQDYKQTYIKHLLRLKPFGTYNIPIGGNHNIVNATSENHGPSWRMVVDLDPKGVKAYGVYPGGQSGNPGSTRYDNMIDDWAAGTYFDLHLMDSPNAKPDQTLFTQTLAPKN</sequence>
<keyword evidence="2 4" id="KW-0378">Hydrolase</keyword>
<evidence type="ECO:0000256" key="3">
    <source>
        <dbReference type="ARBA" id="ARBA00023145"/>
    </source>
</evidence>
<name>A0A3B0UEW7_9ZZZZ</name>
<dbReference type="PANTHER" id="PTHR34218:SF4">
    <property type="entry name" value="ACYL-HOMOSERINE LACTONE ACYLASE QUIP"/>
    <property type="match status" value="1"/>
</dbReference>
<dbReference type="EMBL" id="UOES01000279">
    <property type="protein sequence ID" value="VAW27660.1"/>
    <property type="molecule type" value="Genomic_DNA"/>
</dbReference>
<proteinExistence type="inferred from homology"/>
<dbReference type="Gene3D" id="2.30.120.10">
    <property type="match status" value="1"/>
</dbReference>
<dbReference type="InterPro" id="IPR043147">
    <property type="entry name" value="Penicillin_amidase_A-knob"/>
</dbReference>
<dbReference type="InterPro" id="IPR023343">
    <property type="entry name" value="Penicillin_amidase_dom1"/>
</dbReference>
<comment type="similarity">
    <text evidence="1">Belongs to the peptidase S45 family.</text>
</comment>
<dbReference type="PIRSF" id="PIRSF001227">
    <property type="entry name" value="Pen_acylase"/>
    <property type="match status" value="1"/>
</dbReference>
<protein>
    <submittedName>
        <fullName evidence="4">Putative penicillin acylase</fullName>
        <ecNumber evidence="4">3.5.1.11</ecNumber>
    </submittedName>
</protein>
<gene>
    <name evidence="4" type="ORF">MNBD_BACTEROID06-1024</name>
</gene>
<keyword evidence="3" id="KW-0865">Zymogen</keyword>
<evidence type="ECO:0000256" key="2">
    <source>
        <dbReference type="ARBA" id="ARBA00022801"/>
    </source>
</evidence>
<dbReference type="InterPro" id="IPR043146">
    <property type="entry name" value="Penicillin_amidase_N_B-knob"/>
</dbReference>
<accession>A0A3B0UEW7</accession>
<dbReference type="Gene3D" id="1.10.439.10">
    <property type="entry name" value="Penicillin Amidohydrolase, domain 1"/>
    <property type="match status" value="1"/>
</dbReference>
<dbReference type="Gene3D" id="3.60.20.10">
    <property type="entry name" value="Glutamine Phosphoribosylpyrophosphate, subunit 1, domain 1"/>
    <property type="match status" value="1"/>
</dbReference>
<dbReference type="InterPro" id="IPR014395">
    <property type="entry name" value="Pen/GL7ACA/AHL_acylase"/>
</dbReference>
<dbReference type="GO" id="GO:0017000">
    <property type="term" value="P:antibiotic biosynthetic process"/>
    <property type="evidence" value="ECO:0007669"/>
    <property type="project" value="InterPro"/>
</dbReference>
<dbReference type="EC" id="3.5.1.11" evidence="4"/>
<dbReference type="AlphaFoldDB" id="A0A3B0UEW7"/>
<evidence type="ECO:0000313" key="4">
    <source>
        <dbReference type="EMBL" id="VAW27660.1"/>
    </source>
</evidence>
<dbReference type="PANTHER" id="PTHR34218">
    <property type="entry name" value="PEPTIDASE S45 PENICILLIN AMIDASE"/>
    <property type="match status" value="1"/>
</dbReference>
<evidence type="ECO:0000256" key="1">
    <source>
        <dbReference type="ARBA" id="ARBA00006586"/>
    </source>
</evidence>
<dbReference type="Gene3D" id="1.10.1400.10">
    <property type="match status" value="1"/>
</dbReference>
<organism evidence="4">
    <name type="scientific">hydrothermal vent metagenome</name>
    <dbReference type="NCBI Taxonomy" id="652676"/>
    <lineage>
        <taxon>unclassified sequences</taxon>
        <taxon>metagenomes</taxon>
        <taxon>ecological metagenomes</taxon>
    </lineage>
</organism>
<dbReference type="InterPro" id="IPR002692">
    <property type="entry name" value="S45"/>
</dbReference>
<dbReference type="CDD" id="cd03747">
    <property type="entry name" value="Ntn_PGA_like"/>
    <property type="match status" value="1"/>
</dbReference>
<reference evidence="4" key="1">
    <citation type="submission" date="2018-06" db="EMBL/GenBank/DDBJ databases">
        <authorList>
            <person name="Zhirakovskaya E."/>
        </authorList>
    </citation>
    <scope>NUCLEOTIDE SEQUENCE</scope>
</reference>